<dbReference type="EMBL" id="KB742459">
    <property type="protein sequence ID" value="EOB08265.1"/>
    <property type="molecule type" value="Genomic_DNA"/>
</dbReference>
<gene>
    <name evidence="1" type="ORF">Anapl_01473</name>
</gene>
<evidence type="ECO:0000313" key="2">
    <source>
        <dbReference type="Proteomes" id="UP000296049"/>
    </source>
</evidence>
<sequence>MNFLQTHLLDTLREEKLFSTLQVSWMGAVDSVSSTAVIALLHVKIESEVMLLDQQPLDSSRSMELAALLQVTALCSSVLSCAEEQRALQVPPQHVKDKEVKSKANRHFSGIRMIVSEFGMYEGV</sequence>
<name>R0M2D0_ANAPL</name>
<dbReference type="Proteomes" id="UP000296049">
    <property type="component" value="Unassembled WGS sequence"/>
</dbReference>
<protein>
    <submittedName>
        <fullName evidence="1">Uncharacterized protein</fullName>
    </submittedName>
</protein>
<accession>R0M2D0</accession>
<proteinExistence type="predicted"/>
<dbReference type="AlphaFoldDB" id="R0M2D0"/>
<reference evidence="2" key="1">
    <citation type="journal article" date="2013" name="Nat. Genet.">
        <title>The duck genome and transcriptome provide insight into an avian influenza virus reservoir species.</title>
        <authorList>
            <person name="Huang Y."/>
            <person name="Li Y."/>
            <person name="Burt D.W."/>
            <person name="Chen H."/>
            <person name="Zhang Y."/>
            <person name="Qian W."/>
            <person name="Kim H."/>
            <person name="Gan S."/>
            <person name="Zhao Y."/>
            <person name="Li J."/>
            <person name="Yi K."/>
            <person name="Feng H."/>
            <person name="Zhu P."/>
            <person name="Li B."/>
            <person name="Liu Q."/>
            <person name="Fairley S."/>
            <person name="Magor K.E."/>
            <person name="Du Z."/>
            <person name="Hu X."/>
            <person name="Goodman L."/>
            <person name="Tafer H."/>
            <person name="Vignal A."/>
            <person name="Lee T."/>
            <person name="Kim K.W."/>
            <person name="Sheng Z."/>
            <person name="An Y."/>
            <person name="Searle S."/>
            <person name="Herrero J."/>
            <person name="Groenen M.A."/>
            <person name="Crooijmans R.P."/>
            <person name="Faraut T."/>
            <person name="Cai Q."/>
            <person name="Webster R.G."/>
            <person name="Aldridge J.R."/>
            <person name="Warren W.C."/>
            <person name="Bartschat S."/>
            <person name="Kehr S."/>
            <person name="Marz M."/>
            <person name="Stadler P.F."/>
            <person name="Smith J."/>
            <person name="Kraus R.H."/>
            <person name="Zhao Y."/>
            <person name="Ren L."/>
            <person name="Fei J."/>
            <person name="Morisson M."/>
            <person name="Kaiser P."/>
            <person name="Griffin D.K."/>
            <person name="Rao M."/>
            <person name="Pitel F."/>
            <person name="Wang J."/>
            <person name="Li N."/>
        </authorList>
    </citation>
    <scope>NUCLEOTIDE SEQUENCE [LARGE SCALE GENOMIC DNA]</scope>
</reference>
<keyword evidence="2" id="KW-1185">Reference proteome</keyword>
<organism evidence="1 2">
    <name type="scientific">Anas platyrhynchos</name>
    <name type="common">Mallard</name>
    <name type="synonym">Anas boschas</name>
    <dbReference type="NCBI Taxonomy" id="8839"/>
    <lineage>
        <taxon>Eukaryota</taxon>
        <taxon>Metazoa</taxon>
        <taxon>Chordata</taxon>
        <taxon>Craniata</taxon>
        <taxon>Vertebrata</taxon>
        <taxon>Euteleostomi</taxon>
        <taxon>Archelosauria</taxon>
        <taxon>Archosauria</taxon>
        <taxon>Dinosauria</taxon>
        <taxon>Saurischia</taxon>
        <taxon>Theropoda</taxon>
        <taxon>Coelurosauria</taxon>
        <taxon>Aves</taxon>
        <taxon>Neognathae</taxon>
        <taxon>Galloanserae</taxon>
        <taxon>Anseriformes</taxon>
        <taxon>Anatidae</taxon>
        <taxon>Anatinae</taxon>
        <taxon>Anas</taxon>
    </lineage>
</organism>
<evidence type="ECO:0000313" key="1">
    <source>
        <dbReference type="EMBL" id="EOB08265.1"/>
    </source>
</evidence>